<name>A0A7Y9UV56_9ACTN</name>
<comment type="caution">
    <text evidence="3">The sequence shown here is derived from an EMBL/GenBank/DDBJ whole genome shotgun (WGS) entry which is preliminary data.</text>
</comment>
<evidence type="ECO:0000256" key="2">
    <source>
        <dbReference type="SAM" id="Phobius"/>
    </source>
</evidence>
<evidence type="ECO:0000256" key="1">
    <source>
        <dbReference type="SAM" id="MobiDB-lite"/>
    </source>
</evidence>
<feature type="transmembrane region" description="Helical" evidence="2">
    <location>
        <begin position="51"/>
        <end position="70"/>
    </location>
</feature>
<dbReference type="EMBL" id="JACCAC010000001">
    <property type="protein sequence ID" value="NYG55440.1"/>
    <property type="molecule type" value="Genomic_DNA"/>
</dbReference>
<reference evidence="3 4" key="1">
    <citation type="submission" date="2020-07" db="EMBL/GenBank/DDBJ databases">
        <title>Sequencing the genomes of 1000 actinobacteria strains.</title>
        <authorList>
            <person name="Klenk H.-P."/>
        </authorList>
    </citation>
    <scope>NUCLEOTIDE SEQUENCE [LARGE SCALE GENOMIC DNA]</scope>
    <source>
        <strain evidence="3 4">DSM 24552</strain>
    </source>
</reference>
<accession>A0A7Y9UV56</accession>
<evidence type="ECO:0000313" key="3">
    <source>
        <dbReference type="EMBL" id="NYG55440.1"/>
    </source>
</evidence>
<keyword evidence="2" id="KW-0812">Transmembrane</keyword>
<organism evidence="3 4">
    <name type="scientific">Nocardioides perillae</name>
    <dbReference type="NCBI Taxonomy" id="1119534"/>
    <lineage>
        <taxon>Bacteria</taxon>
        <taxon>Bacillati</taxon>
        <taxon>Actinomycetota</taxon>
        <taxon>Actinomycetes</taxon>
        <taxon>Propionibacteriales</taxon>
        <taxon>Nocardioidaceae</taxon>
        <taxon>Nocardioides</taxon>
    </lineage>
</organism>
<gene>
    <name evidence="3" type="ORF">BJ989_001744</name>
</gene>
<proteinExistence type="predicted"/>
<protein>
    <submittedName>
        <fullName evidence="3">F0F1-type ATP synthase assembly protein I</fullName>
    </submittedName>
</protein>
<sequence>MAQPGPSSPRAPHESSDGHQGDPWHAFGYLVAGVLVYGLVGWGLDRWLGTSFLVVVGILLGAVLGLYMTWARFNRPPADET</sequence>
<dbReference type="RefSeq" id="WP_179517882.1">
    <property type="nucleotide sequence ID" value="NZ_JACCAC010000001.1"/>
</dbReference>
<dbReference type="Proteomes" id="UP000544110">
    <property type="component" value="Unassembled WGS sequence"/>
</dbReference>
<dbReference type="AlphaFoldDB" id="A0A7Y9UV56"/>
<feature type="region of interest" description="Disordered" evidence="1">
    <location>
        <begin position="1"/>
        <end position="20"/>
    </location>
</feature>
<keyword evidence="2" id="KW-1133">Transmembrane helix</keyword>
<keyword evidence="2" id="KW-0472">Membrane</keyword>
<feature type="compositionally biased region" description="Basic and acidic residues" evidence="1">
    <location>
        <begin position="11"/>
        <end position="20"/>
    </location>
</feature>
<feature type="transmembrane region" description="Helical" evidence="2">
    <location>
        <begin position="26"/>
        <end position="44"/>
    </location>
</feature>
<evidence type="ECO:0000313" key="4">
    <source>
        <dbReference type="Proteomes" id="UP000544110"/>
    </source>
</evidence>
<keyword evidence="4" id="KW-1185">Reference proteome</keyword>